<gene>
    <name evidence="1" type="ORF">SAMN06296008_11411</name>
</gene>
<evidence type="ECO:0000313" key="1">
    <source>
        <dbReference type="EMBL" id="SMC73881.1"/>
    </source>
</evidence>
<organism evidence="1 2">
    <name type="scientific">Polynucleobacter kasalickyi</name>
    <dbReference type="NCBI Taxonomy" id="1938817"/>
    <lineage>
        <taxon>Bacteria</taxon>
        <taxon>Pseudomonadati</taxon>
        <taxon>Pseudomonadota</taxon>
        <taxon>Betaproteobacteria</taxon>
        <taxon>Burkholderiales</taxon>
        <taxon>Burkholderiaceae</taxon>
        <taxon>Polynucleobacter</taxon>
    </lineage>
</organism>
<reference evidence="1 2" key="1">
    <citation type="submission" date="2017-04" db="EMBL/GenBank/DDBJ databases">
        <authorList>
            <person name="Afonso C.L."/>
            <person name="Miller P.J."/>
            <person name="Scott M.A."/>
            <person name="Spackman E."/>
            <person name="Goraichik I."/>
            <person name="Dimitrov K.M."/>
            <person name="Suarez D.L."/>
            <person name="Swayne D.E."/>
        </authorList>
    </citation>
    <scope>NUCLEOTIDE SEQUENCE [LARGE SCALE GENOMIC DNA]</scope>
    <source>
        <strain evidence="1 2">VK13</strain>
    </source>
</reference>
<evidence type="ECO:0000313" key="2">
    <source>
        <dbReference type="Proteomes" id="UP000192708"/>
    </source>
</evidence>
<dbReference type="RefSeq" id="WP_159460895.1">
    <property type="nucleotide sequence ID" value="NZ_FWXJ01000014.1"/>
</dbReference>
<dbReference type="EMBL" id="FWXJ01000014">
    <property type="protein sequence ID" value="SMC73881.1"/>
    <property type="molecule type" value="Genomic_DNA"/>
</dbReference>
<proteinExistence type="predicted"/>
<accession>A0A1W2BLV0</accession>
<protein>
    <submittedName>
        <fullName evidence="1">Uncharacterized protein</fullName>
    </submittedName>
</protein>
<keyword evidence="2" id="KW-1185">Reference proteome</keyword>
<dbReference type="AlphaFoldDB" id="A0A1W2BLV0"/>
<name>A0A1W2BLV0_9BURK</name>
<dbReference type="Proteomes" id="UP000192708">
    <property type="component" value="Unassembled WGS sequence"/>
</dbReference>
<dbReference type="STRING" id="1938817.SAMN06296008_11411"/>
<sequence>MEDFNIGQRVGTSIIFSGSDRDSIRKLLATEGIDVETTQLGQWQELS</sequence>